<feature type="domain" description="4Fe-4S ferredoxin-type" evidence="8">
    <location>
        <begin position="31"/>
        <end position="64"/>
    </location>
</feature>
<keyword evidence="4" id="KW-0677">Repeat</keyword>
<organism evidence="9 10">
    <name type="scientific">Arenimonas terrae</name>
    <dbReference type="NCBI Taxonomy" id="2546226"/>
    <lineage>
        <taxon>Bacteria</taxon>
        <taxon>Pseudomonadati</taxon>
        <taxon>Pseudomonadota</taxon>
        <taxon>Gammaproteobacteria</taxon>
        <taxon>Lysobacterales</taxon>
        <taxon>Lysobacteraceae</taxon>
        <taxon>Arenimonas</taxon>
    </lineage>
</organism>
<evidence type="ECO:0000256" key="6">
    <source>
        <dbReference type="ARBA" id="ARBA00023004"/>
    </source>
</evidence>
<evidence type="ECO:0000256" key="7">
    <source>
        <dbReference type="ARBA" id="ARBA00023014"/>
    </source>
</evidence>
<evidence type="ECO:0000313" key="10">
    <source>
        <dbReference type="Proteomes" id="UP000305760"/>
    </source>
</evidence>
<dbReference type="Pfam" id="PF12838">
    <property type="entry name" value="Fer4_7"/>
    <property type="match status" value="1"/>
</dbReference>
<feature type="domain" description="4Fe-4S ferredoxin-type" evidence="8">
    <location>
        <begin position="1"/>
        <end position="29"/>
    </location>
</feature>
<evidence type="ECO:0000313" key="9">
    <source>
        <dbReference type="EMBL" id="TNJ33561.1"/>
    </source>
</evidence>
<dbReference type="EMBL" id="SMDR01000002">
    <property type="protein sequence ID" value="TNJ33561.1"/>
    <property type="molecule type" value="Genomic_DNA"/>
</dbReference>
<evidence type="ECO:0000259" key="8">
    <source>
        <dbReference type="PROSITE" id="PS51379"/>
    </source>
</evidence>
<dbReference type="SUPFAM" id="SSF54862">
    <property type="entry name" value="4Fe-4S ferredoxins"/>
    <property type="match status" value="1"/>
</dbReference>
<keyword evidence="2" id="KW-0004">4Fe-4S</keyword>
<dbReference type="FunFam" id="3.30.70.20:FF:000004">
    <property type="entry name" value="4Fe-4S ferredoxin"/>
    <property type="match status" value="1"/>
</dbReference>
<keyword evidence="10" id="KW-1185">Reference proteome</keyword>
<keyword evidence="7" id="KW-0411">Iron-sulfur</keyword>
<dbReference type="Proteomes" id="UP000305760">
    <property type="component" value="Unassembled WGS sequence"/>
</dbReference>
<dbReference type="GO" id="GO:0046872">
    <property type="term" value="F:metal ion binding"/>
    <property type="evidence" value="ECO:0007669"/>
    <property type="project" value="UniProtKB-KW"/>
</dbReference>
<keyword evidence="3" id="KW-0479">Metal-binding</keyword>
<dbReference type="RefSeq" id="WP_139448094.1">
    <property type="nucleotide sequence ID" value="NZ_SMDR01000002.1"/>
</dbReference>
<keyword evidence="6" id="KW-0408">Iron</keyword>
<dbReference type="PANTHER" id="PTHR24960">
    <property type="entry name" value="PHOTOSYSTEM I IRON-SULFUR CENTER-RELATED"/>
    <property type="match status" value="1"/>
</dbReference>
<comment type="caution">
    <text evidence="9">The sequence shown here is derived from an EMBL/GenBank/DDBJ whole genome shotgun (WGS) entry which is preliminary data.</text>
</comment>
<evidence type="ECO:0000256" key="2">
    <source>
        <dbReference type="ARBA" id="ARBA00022485"/>
    </source>
</evidence>
<reference evidence="9 10" key="1">
    <citation type="submission" date="2019-03" db="EMBL/GenBank/DDBJ databases">
        <title>Arenimonas daejeonensis sp. nov., isolated from compost.</title>
        <authorList>
            <person name="Jeon C.O."/>
        </authorList>
    </citation>
    <scope>NUCLEOTIDE SEQUENCE [LARGE SCALE GENOMIC DNA]</scope>
    <source>
        <strain evidence="9 10">R29</strain>
    </source>
</reference>
<accession>A0A5C4RRV0</accession>
<dbReference type="GO" id="GO:0051539">
    <property type="term" value="F:4 iron, 4 sulfur cluster binding"/>
    <property type="evidence" value="ECO:0007669"/>
    <property type="project" value="UniProtKB-KW"/>
</dbReference>
<evidence type="ECO:0000256" key="3">
    <source>
        <dbReference type="ARBA" id="ARBA00022723"/>
    </source>
</evidence>
<dbReference type="InterPro" id="IPR050157">
    <property type="entry name" value="PSI_iron-sulfur_center"/>
</dbReference>
<dbReference type="PANTHER" id="PTHR24960:SF79">
    <property type="entry name" value="PHOTOSYSTEM I IRON-SULFUR CENTER"/>
    <property type="match status" value="1"/>
</dbReference>
<dbReference type="Gene3D" id="3.30.70.20">
    <property type="match status" value="1"/>
</dbReference>
<keyword evidence="1" id="KW-0813">Transport</keyword>
<dbReference type="GO" id="GO:0005737">
    <property type="term" value="C:cytoplasm"/>
    <property type="evidence" value="ECO:0007669"/>
    <property type="project" value="TreeGrafter"/>
</dbReference>
<evidence type="ECO:0000256" key="1">
    <source>
        <dbReference type="ARBA" id="ARBA00022448"/>
    </source>
</evidence>
<dbReference type="PROSITE" id="PS00198">
    <property type="entry name" value="4FE4S_FER_1"/>
    <property type="match status" value="1"/>
</dbReference>
<proteinExistence type="predicted"/>
<protein>
    <submittedName>
        <fullName evidence="9">YfhL family 4Fe-4S dicluster ferredoxin</fullName>
    </submittedName>
</protein>
<dbReference type="NCBIfam" id="NF033683">
    <property type="entry name" value="di_4Fe-4S_YfhL"/>
    <property type="match status" value="1"/>
</dbReference>
<dbReference type="InterPro" id="IPR047927">
    <property type="entry name" value="YfhL-like"/>
</dbReference>
<dbReference type="InterPro" id="IPR017896">
    <property type="entry name" value="4Fe4S_Fe-S-bd"/>
</dbReference>
<sequence>MSLLINQLCINCDVCAPACPNDAISQGETIYVIDPRRCTECVGHFDEPQCVVVCPVECIDLDGDNPESREQLLAKYHALMQGKSAA</sequence>
<evidence type="ECO:0000256" key="5">
    <source>
        <dbReference type="ARBA" id="ARBA00022982"/>
    </source>
</evidence>
<keyword evidence="5" id="KW-0249">Electron transport</keyword>
<gene>
    <name evidence="9" type="ORF">E1B00_09415</name>
</gene>
<name>A0A5C4RRV0_9GAMM</name>
<dbReference type="OrthoDB" id="9803397at2"/>
<dbReference type="PROSITE" id="PS51379">
    <property type="entry name" value="4FE4S_FER_2"/>
    <property type="match status" value="2"/>
</dbReference>
<dbReference type="AlphaFoldDB" id="A0A5C4RRV0"/>
<dbReference type="InterPro" id="IPR017900">
    <property type="entry name" value="4Fe4S_Fe_S_CS"/>
</dbReference>
<evidence type="ECO:0000256" key="4">
    <source>
        <dbReference type="ARBA" id="ARBA00022737"/>
    </source>
</evidence>